<keyword evidence="9" id="KW-0325">Glycoprotein</keyword>
<dbReference type="KEGG" id="hro:HELRODRAFT_78077"/>
<dbReference type="PROSITE" id="PS01209">
    <property type="entry name" value="LDLRA_1"/>
    <property type="match status" value="2"/>
</dbReference>
<evidence type="ECO:0000313" key="11">
    <source>
        <dbReference type="EMBL" id="ESO04988.1"/>
    </source>
</evidence>
<dbReference type="Proteomes" id="UP000015101">
    <property type="component" value="Unassembled WGS sequence"/>
</dbReference>
<dbReference type="GeneID" id="20215522"/>
<keyword evidence="13" id="KW-1185">Reference proteome</keyword>
<keyword evidence="8" id="KW-0675">Receptor</keyword>
<keyword evidence="4" id="KW-0677">Repeat</keyword>
<dbReference type="InParanoid" id="T1G374"/>
<dbReference type="Pfam" id="PF00057">
    <property type="entry name" value="Ldl_recept_a"/>
    <property type="match status" value="3"/>
</dbReference>
<gene>
    <name evidence="12" type="primary">20215522</name>
    <name evidence="11" type="ORF">HELRODRAFT_78077</name>
</gene>
<evidence type="ECO:0000256" key="9">
    <source>
        <dbReference type="ARBA" id="ARBA00023180"/>
    </source>
</evidence>
<dbReference type="CTD" id="20215522"/>
<feature type="disulfide bond" evidence="10">
    <location>
        <begin position="4"/>
        <end position="16"/>
    </location>
</feature>
<dbReference type="InterPro" id="IPR023415">
    <property type="entry name" value="LDLR_class-A_CS"/>
</dbReference>
<reference evidence="12" key="3">
    <citation type="submission" date="2015-06" db="UniProtKB">
        <authorList>
            <consortium name="EnsemblMetazoa"/>
        </authorList>
    </citation>
    <scope>IDENTIFICATION</scope>
</reference>
<keyword evidence="3" id="KW-0732">Signal</keyword>
<evidence type="ECO:0000256" key="7">
    <source>
        <dbReference type="ARBA" id="ARBA00023157"/>
    </source>
</evidence>
<dbReference type="SUPFAM" id="SSF57424">
    <property type="entry name" value="LDL receptor-like module"/>
    <property type="match status" value="3"/>
</dbReference>
<dbReference type="CDD" id="cd00112">
    <property type="entry name" value="LDLa"/>
    <property type="match status" value="2"/>
</dbReference>
<dbReference type="FunFam" id="4.10.400.10:FF:000034">
    <property type="entry name" value="Low-density lipoprotein receptor-related protein 2"/>
    <property type="match status" value="1"/>
</dbReference>
<evidence type="ECO:0000256" key="6">
    <source>
        <dbReference type="ARBA" id="ARBA00023136"/>
    </source>
</evidence>
<feature type="disulfide bond" evidence="10">
    <location>
        <begin position="11"/>
        <end position="29"/>
    </location>
</feature>
<proteinExistence type="predicted"/>
<keyword evidence="7 10" id="KW-1015">Disulfide bond</keyword>
<dbReference type="RefSeq" id="XP_009016921.1">
    <property type="nucleotide sequence ID" value="XM_009018673.1"/>
</dbReference>
<reference evidence="11 13" key="2">
    <citation type="journal article" date="2013" name="Nature">
        <title>Insights into bilaterian evolution from three spiralian genomes.</title>
        <authorList>
            <person name="Simakov O."/>
            <person name="Marletaz F."/>
            <person name="Cho S.J."/>
            <person name="Edsinger-Gonzales E."/>
            <person name="Havlak P."/>
            <person name="Hellsten U."/>
            <person name="Kuo D.H."/>
            <person name="Larsson T."/>
            <person name="Lv J."/>
            <person name="Arendt D."/>
            <person name="Savage R."/>
            <person name="Osoegawa K."/>
            <person name="de Jong P."/>
            <person name="Grimwood J."/>
            <person name="Chapman J.A."/>
            <person name="Shapiro H."/>
            <person name="Aerts A."/>
            <person name="Otillar R.P."/>
            <person name="Terry A.Y."/>
            <person name="Boore J.L."/>
            <person name="Grigoriev I.V."/>
            <person name="Lindberg D.R."/>
            <person name="Seaver E.C."/>
            <person name="Weisblat D.A."/>
            <person name="Putnam N.H."/>
            <person name="Rokhsar D.S."/>
        </authorList>
    </citation>
    <scope>NUCLEOTIDE SEQUENCE</scope>
</reference>
<evidence type="ECO:0000256" key="4">
    <source>
        <dbReference type="ARBA" id="ARBA00022737"/>
    </source>
</evidence>
<evidence type="ECO:0000256" key="8">
    <source>
        <dbReference type="ARBA" id="ARBA00023170"/>
    </source>
</evidence>
<dbReference type="Gene3D" id="4.10.400.10">
    <property type="entry name" value="Low-density Lipoprotein Receptor"/>
    <property type="match status" value="3"/>
</dbReference>
<dbReference type="PRINTS" id="PR00261">
    <property type="entry name" value="LDLRECEPTOR"/>
</dbReference>
<name>T1G374_HELRO</name>
<evidence type="ECO:0000313" key="13">
    <source>
        <dbReference type="Proteomes" id="UP000015101"/>
    </source>
</evidence>
<dbReference type="EnsemblMetazoa" id="HelroT78077">
    <property type="protein sequence ID" value="HelroP78077"/>
    <property type="gene ID" value="HelroG78077"/>
</dbReference>
<dbReference type="PANTHER" id="PTHR22722">
    <property type="entry name" value="LOW-DENSITY LIPOPROTEIN RECEPTOR-RELATED PROTEIN 2-RELATED"/>
    <property type="match status" value="1"/>
</dbReference>
<dbReference type="eggNOG" id="KOG1215">
    <property type="taxonomic scope" value="Eukaryota"/>
</dbReference>
<sequence>QNDCPDNKFRCSNGKCITKAWMCDGINDCGDYSDENNCGMCLSVACQTSQYKCASTGECIHYDLLCDGLKDCPHGDDEDVARCPPCAPNEFRCKKWKMCIPNEFQCDGSPECSDMSDEEDCRQ</sequence>
<dbReference type="InterPro" id="IPR051221">
    <property type="entry name" value="LDLR-related"/>
</dbReference>
<dbReference type="PROSITE" id="PS50068">
    <property type="entry name" value="LDLRA_2"/>
    <property type="match status" value="3"/>
</dbReference>
<dbReference type="PANTHER" id="PTHR22722:SF14">
    <property type="entry name" value="MEGALIN, ISOFORM A"/>
    <property type="match status" value="1"/>
</dbReference>
<dbReference type="EMBL" id="AMQM01004015">
    <property type="status" value="NOT_ANNOTATED_CDS"/>
    <property type="molecule type" value="Genomic_DNA"/>
</dbReference>
<comment type="caution">
    <text evidence="10">Lacks conserved residue(s) required for the propagation of feature annotation.</text>
</comment>
<feature type="disulfide bond" evidence="10">
    <location>
        <begin position="106"/>
        <end position="121"/>
    </location>
</feature>
<evidence type="ECO:0000256" key="5">
    <source>
        <dbReference type="ARBA" id="ARBA00022989"/>
    </source>
</evidence>
<dbReference type="AlphaFoldDB" id="T1G374"/>
<dbReference type="InterPro" id="IPR036055">
    <property type="entry name" value="LDL_receptor-like_sf"/>
</dbReference>
<evidence type="ECO:0000256" key="1">
    <source>
        <dbReference type="ARBA" id="ARBA00004167"/>
    </source>
</evidence>
<feature type="disulfide bond" evidence="10">
    <location>
        <begin position="23"/>
        <end position="38"/>
    </location>
</feature>
<dbReference type="SMART" id="SM00192">
    <property type="entry name" value="LDLa"/>
    <property type="match status" value="3"/>
</dbReference>
<organism evidence="12 13">
    <name type="scientific">Helobdella robusta</name>
    <name type="common">Californian leech</name>
    <dbReference type="NCBI Taxonomy" id="6412"/>
    <lineage>
        <taxon>Eukaryota</taxon>
        <taxon>Metazoa</taxon>
        <taxon>Spiralia</taxon>
        <taxon>Lophotrochozoa</taxon>
        <taxon>Annelida</taxon>
        <taxon>Clitellata</taxon>
        <taxon>Hirudinea</taxon>
        <taxon>Rhynchobdellida</taxon>
        <taxon>Glossiphoniidae</taxon>
        <taxon>Helobdella</taxon>
    </lineage>
</organism>
<evidence type="ECO:0000256" key="2">
    <source>
        <dbReference type="ARBA" id="ARBA00022692"/>
    </source>
</evidence>
<dbReference type="STRING" id="6412.T1G374"/>
<dbReference type="InterPro" id="IPR002172">
    <property type="entry name" value="LDrepeatLR_classA_rpt"/>
</dbReference>
<dbReference type="HOGENOM" id="CLU_085098_1_4_1"/>
<dbReference type="OMA" id="DERACMI"/>
<comment type="subcellular location">
    <subcellularLocation>
        <location evidence="1">Membrane</location>
        <topology evidence="1">Single-pass membrane protein</topology>
    </subcellularLocation>
</comment>
<evidence type="ECO:0000256" key="3">
    <source>
        <dbReference type="ARBA" id="ARBA00022729"/>
    </source>
</evidence>
<dbReference type="EMBL" id="KB096411">
    <property type="protein sequence ID" value="ESO04988.1"/>
    <property type="molecule type" value="Genomic_DNA"/>
</dbReference>
<evidence type="ECO:0000313" key="12">
    <source>
        <dbReference type="EnsemblMetazoa" id="HelroP78077"/>
    </source>
</evidence>
<keyword evidence="5" id="KW-1133">Transmembrane helix</keyword>
<keyword evidence="2" id="KW-0812">Transmembrane</keyword>
<reference evidence="13" key="1">
    <citation type="submission" date="2012-12" db="EMBL/GenBank/DDBJ databases">
        <authorList>
            <person name="Hellsten U."/>
            <person name="Grimwood J."/>
            <person name="Chapman J.A."/>
            <person name="Shapiro H."/>
            <person name="Aerts A."/>
            <person name="Otillar R.P."/>
            <person name="Terry A.Y."/>
            <person name="Boore J.L."/>
            <person name="Simakov O."/>
            <person name="Marletaz F."/>
            <person name="Cho S.-J."/>
            <person name="Edsinger-Gonzales E."/>
            <person name="Havlak P."/>
            <person name="Kuo D.-H."/>
            <person name="Larsson T."/>
            <person name="Lv J."/>
            <person name="Arendt D."/>
            <person name="Savage R."/>
            <person name="Osoegawa K."/>
            <person name="de Jong P."/>
            <person name="Lindberg D.R."/>
            <person name="Seaver E.C."/>
            <person name="Weisblat D.A."/>
            <person name="Putnam N.H."/>
            <person name="Grigoriev I.V."/>
            <person name="Rokhsar D.S."/>
        </authorList>
    </citation>
    <scope>NUCLEOTIDE SEQUENCE</scope>
</reference>
<protein>
    <submittedName>
        <fullName evidence="11 12">Uncharacterized protein</fullName>
    </submittedName>
</protein>
<dbReference type="OrthoDB" id="10062665at2759"/>
<accession>T1G374</accession>
<keyword evidence="6" id="KW-0472">Membrane</keyword>
<dbReference type="GO" id="GO:0016020">
    <property type="term" value="C:membrane"/>
    <property type="evidence" value="ECO:0007669"/>
    <property type="project" value="UniProtKB-SubCell"/>
</dbReference>
<evidence type="ECO:0000256" key="10">
    <source>
        <dbReference type="PROSITE-ProRule" id="PRU00124"/>
    </source>
</evidence>